<feature type="region of interest" description="Disordered" evidence="1">
    <location>
        <begin position="87"/>
        <end position="150"/>
    </location>
</feature>
<dbReference type="PANTHER" id="PTHR15960:SF3">
    <property type="entry name" value="UBIQUITIN-ASSOCIATED PROTEIN 1-LIKE"/>
    <property type="match status" value="1"/>
</dbReference>
<evidence type="ECO:0000313" key="3">
    <source>
        <dbReference type="Proteomes" id="UP000694906"/>
    </source>
</evidence>
<proteinExistence type="predicted"/>
<dbReference type="Proteomes" id="UP000694906">
    <property type="component" value="Unplaced"/>
</dbReference>
<dbReference type="GO" id="GO:0043130">
    <property type="term" value="F:ubiquitin binding"/>
    <property type="evidence" value="ECO:0007669"/>
    <property type="project" value="InterPro"/>
</dbReference>
<keyword evidence="3" id="KW-1185">Reference proteome</keyword>
<accession>A0AAX6PNJ0</accession>
<dbReference type="Gene3D" id="1.20.120.1920">
    <property type="entry name" value="UBAP1 SOUBA domain"/>
    <property type="match status" value="1"/>
</dbReference>
<dbReference type="RefSeq" id="XP_021092728.1">
    <property type="nucleotide sequence ID" value="XM_021237069.1"/>
</dbReference>
<feature type="compositionally biased region" description="Pro residues" evidence="1">
    <location>
        <begin position="175"/>
        <end position="195"/>
    </location>
</feature>
<feature type="compositionally biased region" description="Basic and acidic residues" evidence="1">
    <location>
        <begin position="109"/>
        <end position="125"/>
    </location>
</feature>
<dbReference type="InterPro" id="IPR049467">
    <property type="entry name" value="UBAP-1-like_UBA2"/>
</dbReference>
<dbReference type="PANTHER" id="PTHR15960">
    <property type="entry name" value="LD44032P"/>
    <property type="match status" value="1"/>
</dbReference>
<evidence type="ECO:0000313" key="5">
    <source>
        <dbReference type="RefSeq" id="XP_021092728.1"/>
    </source>
</evidence>
<dbReference type="GeneID" id="101725074"/>
<dbReference type="CTD" id="390595"/>
<evidence type="ECO:0000256" key="1">
    <source>
        <dbReference type="SAM" id="MobiDB-lite"/>
    </source>
</evidence>
<dbReference type="AlphaFoldDB" id="A0AAX6PNJ0"/>
<gene>
    <name evidence="4 5" type="primary">Ubap1l</name>
</gene>
<dbReference type="GO" id="GO:0000813">
    <property type="term" value="C:ESCRT I complex"/>
    <property type="evidence" value="ECO:0007669"/>
    <property type="project" value="InterPro"/>
</dbReference>
<dbReference type="GO" id="GO:0043162">
    <property type="term" value="P:ubiquitin-dependent protein catabolic process via the multivesicular body sorting pathway"/>
    <property type="evidence" value="ECO:0007669"/>
    <property type="project" value="InterPro"/>
</dbReference>
<protein>
    <submittedName>
        <fullName evidence="4 5">Ubiquitin-associated protein 1-like isoform X1</fullName>
    </submittedName>
</protein>
<evidence type="ECO:0000259" key="2">
    <source>
        <dbReference type="PROSITE" id="PS51497"/>
    </source>
</evidence>
<dbReference type="Pfam" id="PF21267">
    <property type="entry name" value="UBAP-1_UBA2"/>
    <property type="match status" value="1"/>
</dbReference>
<dbReference type="InterPro" id="IPR023340">
    <property type="entry name" value="UMA"/>
</dbReference>
<dbReference type="FunFam" id="1.20.120.1920:FF:000002">
    <property type="entry name" value="Ubiquitin-associated protein 1-like a"/>
    <property type="match status" value="1"/>
</dbReference>
<dbReference type="InterPro" id="IPR038870">
    <property type="entry name" value="UBAP1"/>
</dbReference>
<dbReference type="KEGG" id="hgl:101725074"/>
<feature type="region of interest" description="Disordered" evidence="1">
    <location>
        <begin position="169"/>
        <end position="237"/>
    </location>
</feature>
<sequence>MSALDDVPFKVPRGFVVSTEPLAELELSVSACRELLLGSMHDFSLERKALFCTEAAIRGHGPYQCGALGAASAPPAWLLLLSPDSGLAPPLAEPGPQEPPGDEQEAAAGEEKDASSASEGERDPGSSRPGSPATPEPARRRSLLGRLSGSSLAARPRALLRSFRGHHARSLCGAPAPPEPAPQPPPPAPALPPRPATAGAMAPLRSHKPTVSSLSPYTCLPPLRGTPQPLNSYRSHPDSAADLLSALSQEEQELIGPVVALGYPLGRTIVALQKTGRQSLSQFLGYLSARERLLQQGYEEGLVDEAMELFQYSESKAGEFLRLWEQFSDMGFQQERIKEVLLVHGNRGEEALEELVACAQ</sequence>
<dbReference type="CDD" id="cd14316">
    <property type="entry name" value="UBA2_UBAP1_like"/>
    <property type="match status" value="1"/>
</dbReference>
<dbReference type="PROSITE" id="PS51497">
    <property type="entry name" value="UMA"/>
    <property type="match status" value="1"/>
</dbReference>
<evidence type="ECO:0000313" key="4">
    <source>
        <dbReference type="RefSeq" id="XP_004855688.1"/>
    </source>
</evidence>
<dbReference type="RefSeq" id="XP_004855688.1">
    <property type="nucleotide sequence ID" value="XM_004855631.3"/>
</dbReference>
<organism evidence="3 4">
    <name type="scientific">Heterocephalus glaber</name>
    <name type="common">Naked mole rat</name>
    <dbReference type="NCBI Taxonomy" id="10181"/>
    <lineage>
        <taxon>Eukaryota</taxon>
        <taxon>Metazoa</taxon>
        <taxon>Chordata</taxon>
        <taxon>Craniata</taxon>
        <taxon>Vertebrata</taxon>
        <taxon>Euteleostomi</taxon>
        <taxon>Mammalia</taxon>
        <taxon>Eutheria</taxon>
        <taxon>Euarchontoglires</taxon>
        <taxon>Glires</taxon>
        <taxon>Rodentia</taxon>
        <taxon>Hystricomorpha</taxon>
        <taxon>Bathyergidae</taxon>
        <taxon>Heterocephalus</taxon>
    </lineage>
</organism>
<dbReference type="InterPro" id="IPR042575">
    <property type="entry name" value="UBAP1_C"/>
</dbReference>
<reference evidence="4 5" key="1">
    <citation type="submission" date="2025-04" db="UniProtKB">
        <authorList>
            <consortium name="RefSeq"/>
        </authorList>
    </citation>
    <scope>IDENTIFICATION</scope>
</reference>
<name>A0AAX6PNJ0_HETGA</name>
<feature type="domain" description="UMA" evidence="2">
    <location>
        <begin position="4"/>
        <end position="50"/>
    </location>
</feature>